<evidence type="ECO:0000313" key="3">
    <source>
        <dbReference type="Proteomes" id="UP001549110"/>
    </source>
</evidence>
<evidence type="ECO:0000256" key="1">
    <source>
        <dbReference type="SAM" id="Phobius"/>
    </source>
</evidence>
<evidence type="ECO:0008006" key="4">
    <source>
        <dbReference type="Google" id="ProtNLM"/>
    </source>
</evidence>
<keyword evidence="1" id="KW-0812">Transmembrane</keyword>
<keyword evidence="1" id="KW-1133">Transmembrane helix</keyword>
<keyword evidence="3" id="KW-1185">Reference proteome</keyword>
<organism evidence="2 3">
    <name type="scientific">Phenylobacterium koreense</name>
    <dbReference type="NCBI Taxonomy" id="266125"/>
    <lineage>
        <taxon>Bacteria</taxon>
        <taxon>Pseudomonadati</taxon>
        <taxon>Pseudomonadota</taxon>
        <taxon>Alphaproteobacteria</taxon>
        <taxon>Caulobacterales</taxon>
        <taxon>Caulobacteraceae</taxon>
        <taxon>Phenylobacterium</taxon>
    </lineage>
</organism>
<reference evidence="2 3" key="1">
    <citation type="submission" date="2024-06" db="EMBL/GenBank/DDBJ databases">
        <title>Genomic Encyclopedia of Type Strains, Phase IV (KMG-IV): sequencing the most valuable type-strain genomes for metagenomic binning, comparative biology and taxonomic classification.</title>
        <authorList>
            <person name="Goeker M."/>
        </authorList>
    </citation>
    <scope>NUCLEOTIDE SEQUENCE [LARGE SCALE GENOMIC DNA]</scope>
    <source>
        <strain evidence="2 3">DSM 17809</strain>
    </source>
</reference>
<name>A0ABV2EGM3_9CAUL</name>
<dbReference type="RefSeq" id="WP_354297328.1">
    <property type="nucleotide sequence ID" value="NZ_JBEPLU010000001.1"/>
</dbReference>
<gene>
    <name evidence="2" type="ORF">ABID41_001287</name>
</gene>
<accession>A0ABV2EGM3</accession>
<keyword evidence="1" id="KW-0472">Membrane</keyword>
<dbReference type="EMBL" id="JBEPLU010000001">
    <property type="protein sequence ID" value="MET3526192.1"/>
    <property type="molecule type" value="Genomic_DNA"/>
</dbReference>
<protein>
    <recommendedName>
        <fullName evidence="4">DUF2628 domain-containing protein</fullName>
    </recommendedName>
</protein>
<dbReference type="Proteomes" id="UP001549110">
    <property type="component" value="Unassembled WGS sequence"/>
</dbReference>
<comment type="caution">
    <text evidence="2">The sequence shown here is derived from an EMBL/GenBank/DDBJ whole genome shotgun (WGS) entry which is preliminary data.</text>
</comment>
<feature type="transmembrane region" description="Helical" evidence="1">
    <location>
        <begin position="40"/>
        <end position="60"/>
    </location>
</feature>
<evidence type="ECO:0000313" key="2">
    <source>
        <dbReference type="EMBL" id="MET3526192.1"/>
    </source>
</evidence>
<proteinExistence type="predicted"/>
<feature type="transmembrane region" description="Helical" evidence="1">
    <location>
        <begin position="67"/>
        <end position="90"/>
    </location>
</feature>
<sequence length="107" mass="11715">MLGSLDTFTTRWRQYRADLIAKAEAQTGWVPVDAFIMMPWFPVLFAGCVLCAALDVAFHLGVIGRTIVLAPFALVGIGGMIYAGGTYAYYGLRADLRRREEAKAKGP</sequence>